<dbReference type="AlphaFoldDB" id="A0A2I9CSK1"/>
<evidence type="ECO:0000313" key="8">
    <source>
        <dbReference type="EMBL" id="GBF04653.1"/>
    </source>
</evidence>
<dbReference type="Pfam" id="PF05425">
    <property type="entry name" value="CopD"/>
    <property type="match status" value="1"/>
</dbReference>
<protein>
    <recommendedName>
        <fullName evidence="7">Copper resistance protein D domain-containing protein</fullName>
    </recommendedName>
</protein>
<keyword evidence="4 6" id="KW-1133">Transmembrane helix</keyword>
<dbReference type="PANTHER" id="PTHR34820:SF4">
    <property type="entry name" value="INNER MEMBRANE PROTEIN YEBZ"/>
    <property type="match status" value="1"/>
</dbReference>
<organism evidence="8 9">
    <name type="scientific">Deinococcus aerius</name>
    <dbReference type="NCBI Taxonomy" id="200253"/>
    <lineage>
        <taxon>Bacteria</taxon>
        <taxon>Thermotogati</taxon>
        <taxon>Deinococcota</taxon>
        <taxon>Deinococci</taxon>
        <taxon>Deinococcales</taxon>
        <taxon>Deinococcaceae</taxon>
        <taxon>Deinococcus</taxon>
    </lineage>
</organism>
<feature type="transmembrane region" description="Helical" evidence="6">
    <location>
        <begin position="168"/>
        <end position="187"/>
    </location>
</feature>
<dbReference type="Proteomes" id="UP000236569">
    <property type="component" value="Unassembled WGS sequence"/>
</dbReference>
<dbReference type="GO" id="GO:0006825">
    <property type="term" value="P:copper ion transport"/>
    <property type="evidence" value="ECO:0007669"/>
    <property type="project" value="InterPro"/>
</dbReference>
<feature type="transmembrane region" description="Helical" evidence="6">
    <location>
        <begin position="240"/>
        <end position="261"/>
    </location>
</feature>
<proteinExistence type="predicted"/>
<name>A0A2I9CSK1_9DEIO</name>
<keyword evidence="5 6" id="KW-0472">Membrane</keyword>
<evidence type="ECO:0000256" key="5">
    <source>
        <dbReference type="ARBA" id="ARBA00023136"/>
    </source>
</evidence>
<comment type="subcellular location">
    <subcellularLocation>
        <location evidence="1">Cell membrane</location>
        <topology evidence="1">Multi-pass membrane protein</topology>
    </subcellularLocation>
</comment>
<sequence>MTPAAASLLTFAGLALLLGGALARRRLAGLVGAPPGGWPGWQGAGALLIALGVALQVGGTLTALGFTAPADVLAYLTSTGPGRAALTALLGTAVLLTGEVLGRSSVPVGLGAAVTLWGVAGGGHGAVGGDLPMRAAHALHAGAMAAWTGGVLVLACGRGTNWRAAARAFTPVALGSVVLLSLSGLYLGLHHAGPVQAWPGSGYGTTLLLKLGVFAATLLAAVGVRRTLAPHTASFPRAALAVEAGLLLVVLGVTAVLVGSVPPQT</sequence>
<gene>
    <name evidence="8" type="ORF">DAERI_020250</name>
</gene>
<dbReference type="EMBL" id="BFAG01000002">
    <property type="protein sequence ID" value="GBF04653.1"/>
    <property type="molecule type" value="Genomic_DNA"/>
</dbReference>
<evidence type="ECO:0000256" key="3">
    <source>
        <dbReference type="ARBA" id="ARBA00022692"/>
    </source>
</evidence>
<evidence type="ECO:0000256" key="4">
    <source>
        <dbReference type="ARBA" id="ARBA00022989"/>
    </source>
</evidence>
<dbReference type="OrthoDB" id="71812at2"/>
<evidence type="ECO:0000259" key="7">
    <source>
        <dbReference type="Pfam" id="PF05425"/>
    </source>
</evidence>
<dbReference type="RefSeq" id="WP_103128135.1">
    <property type="nucleotide sequence ID" value="NZ_BFAG01000002.1"/>
</dbReference>
<dbReference type="InterPro" id="IPR032694">
    <property type="entry name" value="CopC/D"/>
</dbReference>
<accession>A0A2I9CSK1</accession>
<feature type="domain" description="Copper resistance protein D" evidence="7">
    <location>
        <begin position="164"/>
        <end position="257"/>
    </location>
</feature>
<feature type="transmembrane region" description="Helical" evidence="6">
    <location>
        <begin position="47"/>
        <end position="72"/>
    </location>
</feature>
<evidence type="ECO:0000256" key="6">
    <source>
        <dbReference type="SAM" id="Phobius"/>
    </source>
</evidence>
<evidence type="ECO:0000256" key="2">
    <source>
        <dbReference type="ARBA" id="ARBA00022475"/>
    </source>
</evidence>
<comment type="caution">
    <text evidence="8">The sequence shown here is derived from an EMBL/GenBank/DDBJ whole genome shotgun (WGS) entry which is preliminary data.</text>
</comment>
<evidence type="ECO:0000256" key="1">
    <source>
        <dbReference type="ARBA" id="ARBA00004651"/>
    </source>
</evidence>
<dbReference type="PANTHER" id="PTHR34820">
    <property type="entry name" value="INNER MEMBRANE PROTEIN YEBZ"/>
    <property type="match status" value="1"/>
</dbReference>
<dbReference type="GO" id="GO:0005886">
    <property type="term" value="C:plasma membrane"/>
    <property type="evidence" value="ECO:0007669"/>
    <property type="project" value="UniProtKB-SubCell"/>
</dbReference>
<keyword evidence="2" id="KW-1003">Cell membrane</keyword>
<reference evidence="9" key="1">
    <citation type="submission" date="2018-01" db="EMBL/GenBank/DDBJ databases">
        <title>Draft Genome Sequence of the Radioresistant Bacterium Deinococcus aerius TR0125, Isolated from the Higher Atmosphere above Japan.</title>
        <authorList>
            <person name="Satoh K."/>
            <person name="Arai H."/>
            <person name="Sanzen T."/>
            <person name="Kawaguchi Y."/>
            <person name="Hayashi H."/>
            <person name="Yokobori S."/>
            <person name="Yamagishi A."/>
            <person name="Oono Y."/>
            <person name="Narumi I."/>
        </authorList>
    </citation>
    <scope>NUCLEOTIDE SEQUENCE [LARGE SCALE GENOMIC DNA]</scope>
    <source>
        <strain evidence="9">TR0125</strain>
    </source>
</reference>
<feature type="transmembrane region" description="Helical" evidence="6">
    <location>
        <begin position="84"/>
        <end position="102"/>
    </location>
</feature>
<keyword evidence="3 6" id="KW-0812">Transmembrane</keyword>
<keyword evidence="9" id="KW-1185">Reference proteome</keyword>
<evidence type="ECO:0000313" key="9">
    <source>
        <dbReference type="Proteomes" id="UP000236569"/>
    </source>
</evidence>
<dbReference type="InterPro" id="IPR008457">
    <property type="entry name" value="Cu-R_CopD_dom"/>
</dbReference>
<feature type="transmembrane region" description="Helical" evidence="6">
    <location>
        <begin position="138"/>
        <end position="156"/>
    </location>
</feature>
<feature type="transmembrane region" description="Helical" evidence="6">
    <location>
        <begin position="207"/>
        <end position="228"/>
    </location>
</feature>